<feature type="compositionally biased region" description="Basic and acidic residues" evidence="1">
    <location>
        <begin position="193"/>
        <end position="203"/>
    </location>
</feature>
<sequence length="242" mass="28150">MYIKINSPASSKFPTTATSSSHPQEQPVSCEPLQQCLDQQQSTVVQLPSPLSDTDFHNEKFARATSINPVLENESTKSITMATITPIYLEALNYTKRKHDNEIGIEEQKQNDQSQKLKTKENKSYVKRICIPKDQQQLNHPITTVAEKWVEKLSDCIKDYRTEINEEKKKLKSLKRTLARLEKTHSESTINQYKEEDVYRDGEEEHDSDDEEEKYLTQARRVELYRQLIKYAQEQLAIIQSI</sequence>
<gene>
    <name evidence="2" type="ORF">INT45_014142</name>
</gene>
<name>A0A8H7VC82_9FUNG</name>
<evidence type="ECO:0000313" key="2">
    <source>
        <dbReference type="EMBL" id="KAG2209094.1"/>
    </source>
</evidence>
<evidence type="ECO:0000313" key="3">
    <source>
        <dbReference type="Proteomes" id="UP000646827"/>
    </source>
</evidence>
<keyword evidence="3" id="KW-1185">Reference proteome</keyword>
<feature type="compositionally biased region" description="Acidic residues" evidence="1">
    <location>
        <begin position="204"/>
        <end position="213"/>
    </location>
</feature>
<comment type="caution">
    <text evidence="2">The sequence shown here is derived from an EMBL/GenBank/DDBJ whole genome shotgun (WGS) entry which is preliminary data.</text>
</comment>
<feature type="region of interest" description="Disordered" evidence="1">
    <location>
        <begin position="1"/>
        <end position="29"/>
    </location>
</feature>
<dbReference type="OrthoDB" id="10354499at2759"/>
<accession>A0A8H7VC82</accession>
<proteinExistence type="predicted"/>
<organism evidence="2 3">
    <name type="scientific">Circinella minor</name>
    <dbReference type="NCBI Taxonomy" id="1195481"/>
    <lineage>
        <taxon>Eukaryota</taxon>
        <taxon>Fungi</taxon>
        <taxon>Fungi incertae sedis</taxon>
        <taxon>Mucoromycota</taxon>
        <taxon>Mucoromycotina</taxon>
        <taxon>Mucoromycetes</taxon>
        <taxon>Mucorales</taxon>
        <taxon>Lichtheimiaceae</taxon>
        <taxon>Circinella</taxon>
    </lineage>
</organism>
<reference evidence="2 3" key="1">
    <citation type="submission" date="2020-12" db="EMBL/GenBank/DDBJ databases">
        <title>Metabolic potential, ecology and presence of endohyphal bacteria is reflected in genomic diversity of Mucoromycotina.</title>
        <authorList>
            <person name="Muszewska A."/>
            <person name="Okrasinska A."/>
            <person name="Steczkiewicz K."/>
            <person name="Drgas O."/>
            <person name="Orlowska M."/>
            <person name="Perlinska-Lenart U."/>
            <person name="Aleksandrzak-Piekarczyk T."/>
            <person name="Szatraj K."/>
            <person name="Zielenkiewicz U."/>
            <person name="Pilsyk S."/>
            <person name="Malc E."/>
            <person name="Mieczkowski P."/>
            <person name="Kruszewska J.S."/>
            <person name="Biernat P."/>
            <person name="Pawlowska J."/>
        </authorList>
    </citation>
    <scope>NUCLEOTIDE SEQUENCE [LARGE SCALE GENOMIC DNA]</scope>
    <source>
        <strain evidence="2 3">CBS 142.35</strain>
    </source>
</reference>
<dbReference type="AlphaFoldDB" id="A0A8H7VC82"/>
<feature type="compositionally biased region" description="Polar residues" evidence="1">
    <location>
        <begin position="7"/>
        <end position="27"/>
    </location>
</feature>
<protein>
    <submittedName>
        <fullName evidence="2">Uncharacterized protein</fullName>
    </submittedName>
</protein>
<dbReference type="Proteomes" id="UP000646827">
    <property type="component" value="Unassembled WGS sequence"/>
</dbReference>
<feature type="region of interest" description="Disordered" evidence="1">
    <location>
        <begin position="186"/>
        <end position="214"/>
    </location>
</feature>
<dbReference type="EMBL" id="JAEPRB010001006">
    <property type="protein sequence ID" value="KAG2209094.1"/>
    <property type="molecule type" value="Genomic_DNA"/>
</dbReference>
<evidence type="ECO:0000256" key="1">
    <source>
        <dbReference type="SAM" id="MobiDB-lite"/>
    </source>
</evidence>